<keyword evidence="2" id="KW-1185">Reference proteome</keyword>
<evidence type="ECO:0000313" key="2">
    <source>
        <dbReference type="Proteomes" id="UP000054937"/>
    </source>
</evidence>
<dbReference type="Proteomes" id="UP000054937">
    <property type="component" value="Unassembled WGS sequence"/>
</dbReference>
<gene>
    <name evidence="1" type="ORF">PPERSA_06993</name>
</gene>
<dbReference type="EMBL" id="LDAU01000084">
    <property type="protein sequence ID" value="KRX07378.1"/>
    <property type="molecule type" value="Genomic_DNA"/>
</dbReference>
<protein>
    <submittedName>
        <fullName evidence="1">Uncharacterized protein</fullName>
    </submittedName>
</protein>
<evidence type="ECO:0000313" key="1">
    <source>
        <dbReference type="EMBL" id="KRX07378.1"/>
    </source>
</evidence>
<accession>A0A0V0QYP0</accession>
<name>A0A0V0QYP0_PSEPJ</name>
<proteinExistence type="predicted"/>
<reference evidence="1 2" key="1">
    <citation type="journal article" date="2015" name="Sci. Rep.">
        <title>Genome of the facultative scuticociliatosis pathogen Pseudocohnilembus persalinus provides insight into its virulence through horizontal gene transfer.</title>
        <authorList>
            <person name="Xiong J."/>
            <person name="Wang G."/>
            <person name="Cheng J."/>
            <person name="Tian M."/>
            <person name="Pan X."/>
            <person name="Warren A."/>
            <person name="Jiang C."/>
            <person name="Yuan D."/>
            <person name="Miao W."/>
        </authorList>
    </citation>
    <scope>NUCLEOTIDE SEQUENCE [LARGE SCALE GENOMIC DNA]</scope>
    <source>
        <strain evidence="1">36N120E</strain>
    </source>
</reference>
<organism evidence="1 2">
    <name type="scientific">Pseudocohnilembus persalinus</name>
    <name type="common">Ciliate</name>
    <dbReference type="NCBI Taxonomy" id="266149"/>
    <lineage>
        <taxon>Eukaryota</taxon>
        <taxon>Sar</taxon>
        <taxon>Alveolata</taxon>
        <taxon>Ciliophora</taxon>
        <taxon>Intramacronucleata</taxon>
        <taxon>Oligohymenophorea</taxon>
        <taxon>Scuticociliatia</taxon>
        <taxon>Philasterida</taxon>
        <taxon>Pseudocohnilembidae</taxon>
        <taxon>Pseudocohnilembus</taxon>
    </lineage>
</organism>
<sequence>MNDFYNSINFLELVQIAMSKKKKKKQLEWKNNLLPKSDFKQLEERKKQLNKIVKEQSKLPFKELIAKYSNKNNMDPTFRKIMKQKLEQESIPDEYRQSDISRTNIQGNQKEEKIEQLKWLLILSARRNPFVIVKG</sequence>
<comment type="caution">
    <text evidence="1">The sequence shown here is derived from an EMBL/GenBank/DDBJ whole genome shotgun (WGS) entry which is preliminary data.</text>
</comment>
<dbReference type="AlphaFoldDB" id="A0A0V0QYP0"/>
<dbReference type="InParanoid" id="A0A0V0QYP0"/>